<evidence type="ECO:0000313" key="6">
    <source>
        <dbReference type="Proteomes" id="UP000184048"/>
    </source>
</evidence>
<evidence type="ECO:0000256" key="1">
    <source>
        <dbReference type="SAM" id="Phobius"/>
    </source>
</evidence>
<feature type="transmembrane region" description="Helical" evidence="1">
    <location>
        <begin position="250"/>
        <end position="272"/>
    </location>
</feature>
<accession>A0A1M5D4X6</accession>
<keyword evidence="1" id="KW-1133">Transmembrane helix</keyword>
<protein>
    <submittedName>
        <fullName evidence="5">Uncharacterized protein</fullName>
    </submittedName>
</protein>
<feature type="transmembrane region" description="Helical" evidence="1">
    <location>
        <begin position="284"/>
        <end position="307"/>
    </location>
</feature>
<evidence type="ECO:0000259" key="3">
    <source>
        <dbReference type="Pfam" id="PF13387"/>
    </source>
</evidence>
<evidence type="ECO:0000259" key="4">
    <source>
        <dbReference type="Pfam" id="PF25221"/>
    </source>
</evidence>
<dbReference type="InterPro" id="IPR025178">
    <property type="entry name" value="Lnb_N"/>
</dbReference>
<feature type="domain" description="Lnb-like transmembrane" evidence="4">
    <location>
        <begin position="253"/>
        <end position="382"/>
    </location>
</feature>
<feature type="transmembrane region" description="Helical" evidence="1">
    <location>
        <begin position="344"/>
        <end position="362"/>
    </location>
</feature>
<reference evidence="5 6" key="1">
    <citation type="submission" date="2016-11" db="EMBL/GenBank/DDBJ databases">
        <authorList>
            <person name="Jaros S."/>
            <person name="Januszkiewicz K."/>
            <person name="Wedrychowicz H."/>
        </authorList>
    </citation>
    <scope>NUCLEOTIDE SEQUENCE [LARGE SCALE GENOMIC DNA]</scope>
    <source>
        <strain evidence="5 6">DSM 18119</strain>
    </source>
</reference>
<dbReference type="Pfam" id="PF13387">
    <property type="entry name" value="Lnb_N"/>
    <property type="match status" value="1"/>
</dbReference>
<feature type="transmembrane region" description="Helical" evidence="1">
    <location>
        <begin position="319"/>
        <end position="335"/>
    </location>
</feature>
<dbReference type="Proteomes" id="UP000184048">
    <property type="component" value="Unassembled WGS sequence"/>
</dbReference>
<gene>
    <name evidence="5" type="ORF">SAMN02745131_03107</name>
</gene>
<dbReference type="EMBL" id="FQUU01000014">
    <property type="protein sequence ID" value="SHF61900.1"/>
    <property type="molecule type" value="Genomic_DNA"/>
</dbReference>
<dbReference type="AlphaFoldDB" id="A0A1M5D4X6"/>
<sequence>MKRLLLALYLLVWLCFPSFSRQAPDSLKNCSLRITLLTCAPGEELYSTFGHTAIRVQDSLAGVDAVYNYGTFEFAPDFYSKFIRGKLLYSLSVEAFPDFLYTYHVESRSVVEQELQLSCAEKIKLYSALQINALEENRHYKYDFLFDNCTTRARDIVANNTASPVIFNNILPANVPSFRNLIHSYLDKGHEPWSKLGIDILLGAKLDRKVTNLQSMFLPDYLLKGFDSARVNGKYLVSAPAPVLTMPSPLASSGIFTPMVCFTLLFLVVLFLSLKKGKRTSRALLIFDFLFFFILGLAGLLLLFMWFGTDHTVTSNNYNLAWALPTHVILAFFIGKRSLWVSSYFKSVFWLSIILIITWFFLPQQLNLSLLPIALLIAWRSWNLAKNPSYGTERDHNKG</sequence>
<keyword evidence="1" id="KW-0812">Transmembrane</keyword>
<keyword evidence="1" id="KW-0472">Membrane</keyword>
<proteinExistence type="predicted"/>
<keyword evidence="6" id="KW-1185">Reference proteome</keyword>
<feature type="chain" id="PRO_5012025018" evidence="2">
    <location>
        <begin position="24"/>
        <end position="399"/>
    </location>
</feature>
<dbReference type="RefSeq" id="WP_072836255.1">
    <property type="nucleotide sequence ID" value="NZ_FQUU01000014.1"/>
</dbReference>
<dbReference type="Pfam" id="PF25221">
    <property type="entry name" value="5TMH_Lnb"/>
    <property type="match status" value="1"/>
</dbReference>
<evidence type="ECO:0000313" key="5">
    <source>
        <dbReference type="EMBL" id="SHF61900.1"/>
    </source>
</evidence>
<evidence type="ECO:0000256" key="2">
    <source>
        <dbReference type="SAM" id="SignalP"/>
    </source>
</evidence>
<keyword evidence="2" id="KW-0732">Signal</keyword>
<feature type="signal peptide" evidence="2">
    <location>
        <begin position="1"/>
        <end position="23"/>
    </location>
</feature>
<organism evidence="5 6">
    <name type="scientific">Flavisolibacter ginsengisoli DSM 18119</name>
    <dbReference type="NCBI Taxonomy" id="1121884"/>
    <lineage>
        <taxon>Bacteria</taxon>
        <taxon>Pseudomonadati</taxon>
        <taxon>Bacteroidota</taxon>
        <taxon>Chitinophagia</taxon>
        <taxon>Chitinophagales</taxon>
        <taxon>Chitinophagaceae</taxon>
        <taxon>Flavisolibacter</taxon>
    </lineage>
</organism>
<feature type="domain" description="Lnb N-terminal periplasmic" evidence="3">
    <location>
        <begin position="26"/>
        <end position="164"/>
    </location>
</feature>
<dbReference type="STRING" id="1121884.SAMN02745131_03107"/>
<dbReference type="InterPro" id="IPR057436">
    <property type="entry name" value="5TMH_Lnb"/>
</dbReference>
<name>A0A1M5D4X6_9BACT</name>